<dbReference type="EMBL" id="KI392560">
    <property type="protein sequence ID" value="ERN13931.1"/>
    <property type="molecule type" value="Genomic_DNA"/>
</dbReference>
<evidence type="ECO:0000256" key="1">
    <source>
        <dbReference type="ARBA" id="ARBA00007727"/>
    </source>
</evidence>
<name>W1Q0I6_AMBTC</name>
<dbReference type="InterPro" id="IPR029962">
    <property type="entry name" value="TBL"/>
</dbReference>
<organism evidence="3 4">
    <name type="scientific">Amborella trichopoda</name>
    <dbReference type="NCBI Taxonomy" id="13333"/>
    <lineage>
        <taxon>Eukaryota</taxon>
        <taxon>Viridiplantae</taxon>
        <taxon>Streptophyta</taxon>
        <taxon>Embryophyta</taxon>
        <taxon>Tracheophyta</taxon>
        <taxon>Spermatophyta</taxon>
        <taxon>Magnoliopsida</taxon>
        <taxon>Amborellales</taxon>
        <taxon>Amborellaceae</taxon>
        <taxon>Amborella</taxon>
    </lineage>
</organism>
<feature type="domain" description="Trichome birefringence-like C-terminal" evidence="2">
    <location>
        <begin position="46"/>
        <end position="138"/>
    </location>
</feature>
<dbReference type="PANTHER" id="PTHR32285">
    <property type="entry name" value="PROTEIN TRICHOME BIREFRINGENCE-LIKE 9-RELATED"/>
    <property type="match status" value="1"/>
</dbReference>
<reference evidence="4" key="1">
    <citation type="journal article" date="2013" name="Science">
        <title>The Amborella genome and the evolution of flowering plants.</title>
        <authorList>
            <consortium name="Amborella Genome Project"/>
        </authorList>
    </citation>
    <scope>NUCLEOTIDE SEQUENCE [LARGE SCALE GENOMIC DNA]</scope>
</reference>
<protein>
    <recommendedName>
        <fullName evidence="2">Trichome birefringence-like C-terminal domain-containing protein</fullName>
    </recommendedName>
</protein>
<keyword evidence="4" id="KW-1185">Reference proteome</keyword>
<dbReference type="AlphaFoldDB" id="W1Q0I6"/>
<sequence>MLIPSLKGTIKVVRQLSIERRLQESQFQFCWHIECCLDDLNLGVHRGIEWNGTGTETCVGQTQPFFGSTYPAGPLPHMALLENVLENMERPAYLLNITTLSQFRKDAHISIYSNRKGRDCLHWCVGGLPDTWNLLLYTALFF</sequence>
<dbReference type="PANTHER" id="PTHR32285:SF42">
    <property type="entry name" value="PROTEIN TRICHOME BIREFRINGENCE-LIKE 37"/>
    <property type="match status" value="1"/>
</dbReference>
<comment type="similarity">
    <text evidence="1">Belongs to the PC-esterase family. TBL subfamily.</text>
</comment>
<dbReference type="OMA" id="FIVHENR"/>
<dbReference type="Pfam" id="PF13839">
    <property type="entry name" value="PC-Esterase"/>
    <property type="match status" value="1"/>
</dbReference>
<evidence type="ECO:0000313" key="4">
    <source>
        <dbReference type="Proteomes" id="UP000017836"/>
    </source>
</evidence>
<dbReference type="GO" id="GO:0016413">
    <property type="term" value="F:O-acetyltransferase activity"/>
    <property type="evidence" value="ECO:0007669"/>
    <property type="project" value="InterPro"/>
</dbReference>
<evidence type="ECO:0000259" key="2">
    <source>
        <dbReference type="Pfam" id="PF13839"/>
    </source>
</evidence>
<accession>W1Q0I6</accession>
<proteinExistence type="inferred from homology"/>
<dbReference type="HOGENOM" id="CLU_1818396_0_0_1"/>
<dbReference type="Proteomes" id="UP000017836">
    <property type="component" value="Unassembled WGS sequence"/>
</dbReference>
<evidence type="ECO:0000313" key="3">
    <source>
        <dbReference type="EMBL" id="ERN13931.1"/>
    </source>
</evidence>
<dbReference type="Gramene" id="ERN13931">
    <property type="protein sequence ID" value="ERN13931"/>
    <property type="gene ID" value="AMTR_s00021p00121970"/>
</dbReference>
<dbReference type="InterPro" id="IPR026057">
    <property type="entry name" value="TBL_C"/>
</dbReference>
<gene>
    <name evidence="3" type="ORF">AMTR_s00021p00121970</name>
</gene>